<dbReference type="InterPro" id="IPR001762">
    <property type="entry name" value="Disintegrin_dom"/>
</dbReference>
<dbReference type="GO" id="GO:0046872">
    <property type="term" value="F:metal ion binding"/>
    <property type="evidence" value="ECO:0007669"/>
    <property type="project" value="UniProtKB-KW"/>
</dbReference>
<reference evidence="6" key="1">
    <citation type="submission" date="2023-01" db="EMBL/GenBank/DDBJ databases">
        <title>Genome assembly of the deep-sea coral Lophelia pertusa.</title>
        <authorList>
            <person name="Herrera S."/>
            <person name="Cordes E."/>
        </authorList>
    </citation>
    <scope>NUCLEOTIDE SEQUENCE</scope>
    <source>
        <strain evidence="6">USNM1676648</strain>
        <tissue evidence="6">Polyp</tissue>
    </source>
</reference>
<dbReference type="SUPFAM" id="SSF57552">
    <property type="entry name" value="Blood coagulation inhibitor (disintegrin)"/>
    <property type="match status" value="1"/>
</dbReference>
<dbReference type="InterPro" id="IPR024079">
    <property type="entry name" value="MetalloPept_cat_dom_sf"/>
</dbReference>
<keyword evidence="1 2" id="KW-1015">Disulfide bond</keyword>
<dbReference type="Proteomes" id="UP001163046">
    <property type="component" value="Unassembled WGS sequence"/>
</dbReference>
<dbReference type="SMART" id="SM00050">
    <property type="entry name" value="DISIN"/>
    <property type="match status" value="1"/>
</dbReference>
<organism evidence="6 7">
    <name type="scientific">Desmophyllum pertusum</name>
    <dbReference type="NCBI Taxonomy" id="174260"/>
    <lineage>
        <taxon>Eukaryota</taxon>
        <taxon>Metazoa</taxon>
        <taxon>Cnidaria</taxon>
        <taxon>Anthozoa</taxon>
        <taxon>Hexacorallia</taxon>
        <taxon>Scleractinia</taxon>
        <taxon>Caryophylliina</taxon>
        <taxon>Caryophylliidae</taxon>
        <taxon>Desmophyllum</taxon>
    </lineage>
</organism>
<dbReference type="Pfam" id="PF08516">
    <property type="entry name" value="ADAM_CR"/>
    <property type="match status" value="1"/>
</dbReference>
<protein>
    <submittedName>
        <fullName evidence="6">Disintegrin and metalloproteinase domain-containing protein 33</fullName>
    </submittedName>
</protein>
<gene>
    <name evidence="6" type="primary">ADAM33_1</name>
    <name evidence="6" type="ORF">OS493_012074</name>
</gene>
<keyword evidence="3" id="KW-0479">Metal-binding</keyword>
<name>A0A9X0D9L5_9CNID</name>
<accession>A0A9X0D9L5</accession>
<evidence type="ECO:0000256" key="1">
    <source>
        <dbReference type="ARBA" id="ARBA00023157"/>
    </source>
</evidence>
<dbReference type="OrthoDB" id="5985446at2759"/>
<dbReference type="PROSITE" id="PS50215">
    <property type="entry name" value="ADAM_MEPRO"/>
    <property type="match status" value="1"/>
</dbReference>
<evidence type="ECO:0000256" key="2">
    <source>
        <dbReference type="PROSITE-ProRule" id="PRU00068"/>
    </source>
</evidence>
<dbReference type="Pfam" id="PF01421">
    <property type="entry name" value="Reprolysin"/>
    <property type="match status" value="1"/>
</dbReference>
<dbReference type="InterPro" id="IPR036436">
    <property type="entry name" value="Disintegrin_dom_sf"/>
</dbReference>
<dbReference type="InterPro" id="IPR006586">
    <property type="entry name" value="ADAM_Cys-rich"/>
</dbReference>
<dbReference type="Gene3D" id="4.10.70.10">
    <property type="entry name" value="Disintegrin domain"/>
    <property type="match status" value="1"/>
</dbReference>
<dbReference type="PANTHER" id="PTHR11905:SF159">
    <property type="entry name" value="ADAM METALLOPROTEASE"/>
    <property type="match status" value="1"/>
</dbReference>
<evidence type="ECO:0000313" key="6">
    <source>
        <dbReference type="EMBL" id="KAJ7392412.1"/>
    </source>
</evidence>
<keyword evidence="3" id="KW-0862">Zinc</keyword>
<dbReference type="CDD" id="cd04269">
    <property type="entry name" value="ZnMc_adamalysin_II_like"/>
    <property type="match status" value="1"/>
</dbReference>
<keyword evidence="7" id="KW-1185">Reference proteome</keyword>
<dbReference type="InterPro" id="IPR001590">
    <property type="entry name" value="Peptidase_M12B"/>
</dbReference>
<dbReference type="FunFam" id="3.40.390.10:FF:000002">
    <property type="entry name" value="Disintegrin and metalloproteinase domain-containing protein 22"/>
    <property type="match status" value="1"/>
</dbReference>
<dbReference type="GO" id="GO:0004222">
    <property type="term" value="F:metalloendopeptidase activity"/>
    <property type="evidence" value="ECO:0007669"/>
    <property type="project" value="InterPro"/>
</dbReference>
<feature type="binding site" evidence="3">
    <location>
        <position position="307"/>
    </location>
    <ligand>
        <name>Zn(2+)</name>
        <dbReference type="ChEBI" id="CHEBI:29105"/>
        <note>catalytic</note>
    </ligand>
</feature>
<dbReference type="PROSITE" id="PS50214">
    <property type="entry name" value="DISINTEGRIN_2"/>
    <property type="match status" value="1"/>
</dbReference>
<dbReference type="PANTHER" id="PTHR11905">
    <property type="entry name" value="ADAM A DISINTEGRIN AND METALLOPROTEASE DOMAIN"/>
    <property type="match status" value="1"/>
</dbReference>
<feature type="domain" description="Peptidase M12B" evidence="5">
    <location>
        <begin position="168"/>
        <end position="369"/>
    </location>
</feature>
<feature type="active site" evidence="3">
    <location>
        <position position="304"/>
    </location>
</feature>
<dbReference type="SUPFAM" id="SSF55486">
    <property type="entry name" value="Metalloproteases ('zincins'), catalytic domain"/>
    <property type="match status" value="1"/>
</dbReference>
<dbReference type="AlphaFoldDB" id="A0A9X0D9L5"/>
<evidence type="ECO:0000256" key="3">
    <source>
        <dbReference type="PROSITE-ProRule" id="PRU00276"/>
    </source>
</evidence>
<feature type="binding site" evidence="3">
    <location>
        <position position="303"/>
    </location>
    <ligand>
        <name>Zn(2+)</name>
        <dbReference type="ChEBI" id="CHEBI:29105"/>
        <note>catalytic</note>
    </ligand>
</feature>
<dbReference type="InterPro" id="IPR018358">
    <property type="entry name" value="Disintegrin_CS"/>
</dbReference>
<dbReference type="PRINTS" id="PR00289">
    <property type="entry name" value="DISINTEGRIN"/>
</dbReference>
<dbReference type="Pfam" id="PF00200">
    <property type="entry name" value="Disintegrin"/>
    <property type="match status" value="1"/>
</dbReference>
<feature type="domain" description="Disintegrin" evidence="4">
    <location>
        <begin position="375"/>
        <end position="464"/>
    </location>
</feature>
<dbReference type="SMART" id="SM00608">
    <property type="entry name" value="ACR"/>
    <property type="match status" value="1"/>
</dbReference>
<feature type="binding site" evidence="3">
    <location>
        <position position="313"/>
    </location>
    <ligand>
        <name>Zn(2+)</name>
        <dbReference type="ChEBI" id="CHEBI:29105"/>
        <note>catalytic</note>
    </ligand>
</feature>
<dbReference type="FunFam" id="4.10.70.10:FF:000001">
    <property type="entry name" value="Disintegrin and metalloproteinase domain-containing protein 22"/>
    <property type="match status" value="1"/>
</dbReference>
<proteinExistence type="predicted"/>
<dbReference type="PROSITE" id="PS00427">
    <property type="entry name" value="DISINTEGRIN_1"/>
    <property type="match status" value="1"/>
</dbReference>
<comment type="caution">
    <text evidence="3">Lacks conserved residue(s) required for the propagation of feature annotation.</text>
</comment>
<dbReference type="InterPro" id="IPR034027">
    <property type="entry name" value="Reprolysin_adamalysin"/>
</dbReference>
<sequence>MVEVAEASTELKQTKKERWWRWLKPQQSSNKKRAMAGVAEVSTELKQTKKDRWWRWLKPQQSSNKKRAMVEVAEASTELKGTVQGLEHSTVALSTCQGFEGMIYDGNETYYVQPFPGNMDRHIMYRMKDLKMGDKRCGVKHSDFPSSMDELVSLGKHRTRRNVESESKFVELLLVNDRSQYLHLKSNKTEVEYRSKMIANIVDSLYRPLNVRIALTMVEIWSQKDGIFVDEDSDKCLDNFLQYRNKQLVKKYDHDNAQLLTHRSFKGSTVGKASVMAMCGEKSGGVVQDHSFSAAATAATLAHEMGHNFGLIHDEDITDCKCNAPADKQGCIMSAVARSTPSTEWSTCSFGSFDKYLKRGLDFCLFDTPPTLFGDALCGNGFKEEGEDCDCGTIEECLKYSDNCCNATTCKLHPGLECDTGPCCGNCKLKPEGSLCRDKTTECDLPEVCTGKSELCPSNKYVQDGVPCGNNKGYCYKSECPLHDVQCKDLWGPGMDQCTFNIPTLEFSAVLFVFQLVLHIM</sequence>
<feature type="disulfide bond" evidence="2">
    <location>
        <begin position="436"/>
        <end position="456"/>
    </location>
</feature>
<evidence type="ECO:0000259" key="5">
    <source>
        <dbReference type="PROSITE" id="PS50215"/>
    </source>
</evidence>
<dbReference type="EMBL" id="MU825401">
    <property type="protein sequence ID" value="KAJ7392412.1"/>
    <property type="molecule type" value="Genomic_DNA"/>
</dbReference>
<comment type="caution">
    <text evidence="6">The sequence shown here is derived from an EMBL/GenBank/DDBJ whole genome shotgun (WGS) entry which is preliminary data.</text>
</comment>
<dbReference type="Gene3D" id="3.40.390.10">
    <property type="entry name" value="Collagenase (Catalytic Domain)"/>
    <property type="match status" value="1"/>
</dbReference>
<dbReference type="GO" id="GO:0006508">
    <property type="term" value="P:proteolysis"/>
    <property type="evidence" value="ECO:0007669"/>
    <property type="project" value="InterPro"/>
</dbReference>
<evidence type="ECO:0000313" key="7">
    <source>
        <dbReference type="Proteomes" id="UP001163046"/>
    </source>
</evidence>
<evidence type="ECO:0000259" key="4">
    <source>
        <dbReference type="PROSITE" id="PS50214"/>
    </source>
</evidence>